<comment type="caution">
    <text evidence="3">The sequence shown here is derived from an EMBL/GenBank/DDBJ whole genome shotgun (WGS) entry which is preliminary data.</text>
</comment>
<name>A0AAV5B5M8_9ACTN</name>
<dbReference type="RefSeq" id="WP_135978495.1">
    <property type="nucleotide sequence ID" value="NZ_BQKC01000002.1"/>
</dbReference>
<feature type="coiled-coil region" evidence="1">
    <location>
        <begin position="123"/>
        <end position="157"/>
    </location>
</feature>
<keyword evidence="1" id="KW-0175">Coiled coil</keyword>
<evidence type="ECO:0000256" key="1">
    <source>
        <dbReference type="SAM" id="Coils"/>
    </source>
</evidence>
<evidence type="ECO:0000256" key="2">
    <source>
        <dbReference type="SAM" id="MobiDB-lite"/>
    </source>
</evidence>
<evidence type="ECO:0000313" key="4">
    <source>
        <dbReference type="Proteomes" id="UP001055025"/>
    </source>
</evidence>
<dbReference type="EMBL" id="BQKC01000002">
    <property type="protein sequence ID" value="GJM56307.1"/>
    <property type="molecule type" value="Genomic_DNA"/>
</dbReference>
<evidence type="ECO:0000313" key="3">
    <source>
        <dbReference type="EMBL" id="GJM56307.1"/>
    </source>
</evidence>
<feature type="region of interest" description="Disordered" evidence="2">
    <location>
        <begin position="54"/>
        <end position="96"/>
    </location>
</feature>
<keyword evidence="4" id="KW-1185">Reference proteome</keyword>
<dbReference type="Proteomes" id="UP001055025">
    <property type="component" value="Unassembled WGS sequence"/>
</dbReference>
<feature type="compositionally biased region" description="Pro residues" evidence="2">
    <location>
        <begin position="72"/>
        <end position="84"/>
    </location>
</feature>
<accession>A0AAV5B5M8</accession>
<gene>
    <name evidence="3" type="ORF">ATOP_19620</name>
</gene>
<protein>
    <submittedName>
        <fullName evidence="3">Uncharacterized protein</fullName>
    </submittedName>
</protein>
<sequence length="193" mass="19992">MKDVFAGGLAAFEDADGAIDYEAEEEAAGDLFCTVDDGFDRDAYDSAFAKIVEGADGDGEDGGAAEGQEAPAPAPAAPPAPRPSGRPARTPVGQDPVAEILGDVGGVVEAWMRERDERHATEVADLEAKIAERDERIAQLAADLASARGDAAQAKADLAVALDRVRCIRSAVTMPDGSVAETLKALDRIGEGR</sequence>
<dbReference type="AlphaFoldDB" id="A0AAV5B5M8"/>
<organism evidence="3 4">
    <name type="scientific">Granulimonas faecalis</name>
    <dbReference type="NCBI Taxonomy" id="2894155"/>
    <lineage>
        <taxon>Bacteria</taxon>
        <taxon>Bacillati</taxon>
        <taxon>Actinomycetota</taxon>
        <taxon>Coriobacteriia</taxon>
        <taxon>Coriobacteriales</taxon>
        <taxon>Kribbibacteriaceae</taxon>
        <taxon>Granulimonas</taxon>
    </lineage>
</organism>
<reference evidence="3" key="1">
    <citation type="journal article" date="2022" name="Int. J. Syst. Evol. Microbiol.">
        <title>Granulimonas faecalis gen. nov., sp. nov., and Leptogranulimonas caecicola gen. nov., sp. nov., novel lactate-producing Atopobiaceae bacteria isolated from mouse intestines, and an emended description of the family Atopobiaceae.</title>
        <authorList>
            <person name="Morinaga K."/>
            <person name="Kusada H."/>
            <person name="Sakamoto S."/>
            <person name="Murakami T."/>
            <person name="Toyoda A."/>
            <person name="Mori H."/>
            <person name="Meng X.Y."/>
            <person name="Takashino M."/>
            <person name="Murotomi K."/>
            <person name="Tamaki H."/>
        </authorList>
    </citation>
    <scope>NUCLEOTIDE SEQUENCE</scope>
    <source>
        <strain evidence="3">OPF53</strain>
    </source>
</reference>
<proteinExistence type="predicted"/>